<sequence length="299" mass="33825">MKIAIQLLTLCLLTMVYACKEQPKKPETDSKKETEVTNNAMVPEAWITTRVKKAKNRLAATDAGNIIWNAMEAHGGLENWYANGALSFRFDYKPLDGSTQRDSYQTIDTWSNRARHTSATDSTAHFGWTGETAWVKAQDSTAFAYDTKFWALTPYYFLAQPFVLDGEGVNLELLPQVTYKNKMNDLVKITFDKGTGDAPDDYYILHFDADTHLLQAIRYIVSYPEYFKDGGHLPEKFMEVIGSRTVDGIVFPTAYKTHWTTDKGEPGEYITQIDISDVSFEGKLEDDFFGVPEGAKIIE</sequence>
<dbReference type="OrthoDB" id="282859at2"/>
<evidence type="ECO:0000313" key="2">
    <source>
        <dbReference type="Proteomes" id="UP000310017"/>
    </source>
</evidence>
<organism evidence="1 2">
    <name type="scientific">Aggregatimonas sangjinii</name>
    <dbReference type="NCBI Taxonomy" id="2583587"/>
    <lineage>
        <taxon>Bacteria</taxon>
        <taxon>Pseudomonadati</taxon>
        <taxon>Bacteroidota</taxon>
        <taxon>Flavobacteriia</taxon>
        <taxon>Flavobacteriales</taxon>
        <taxon>Flavobacteriaceae</taxon>
        <taxon>Aggregatimonas</taxon>
    </lineage>
</organism>
<reference evidence="1 2" key="1">
    <citation type="submission" date="2019-05" db="EMBL/GenBank/DDBJ databases">
        <title>Genome sequencing of F202Z8.</title>
        <authorList>
            <person name="Kwon Y.M."/>
        </authorList>
    </citation>
    <scope>NUCLEOTIDE SEQUENCE [LARGE SCALE GENOMIC DNA]</scope>
    <source>
        <strain evidence="1 2">F202Z8</strain>
    </source>
</reference>
<accession>A0A5B7SQH3</accession>
<proteinExistence type="predicted"/>
<name>A0A5B7SQH3_9FLAO</name>
<dbReference type="AlphaFoldDB" id="A0A5B7SQH3"/>
<dbReference type="Proteomes" id="UP000310017">
    <property type="component" value="Chromosome"/>
</dbReference>
<dbReference type="EMBL" id="CP040710">
    <property type="protein sequence ID" value="QCX00935.1"/>
    <property type="molecule type" value="Genomic_DNA"/>
</dbReference>
<gene>
    <name evidence="1" type="ORF">FGM00_12740</name>
</gene>
<evidence type="ECO:0000313" key="1">
    <source>
        <dbReference type="EMBL" id="QCX00935.1"/>
    </source>
</evidence>
<keyword evidence="2" id="KW-1185">Reference proteome</keyword>
<dbReference type="RefSeq" id="WP_138853278.1">
    <property type="nucleotide sequence ID" value="NZ_CP040710.1"/>
</dbReference>
<protein>
    <submittedName>
        <fullName evidence="1">Uncharacterized protein</fullName>
    </submittedName>
</protein>
<dbReference type="KEGG" id="asag:FGM00_12740"/>
<dbReference type="PROSITE" id="PS51257">
    <property type="entry name" value="PROKAR_LIPOPROTEIN"/>
    <property type="match status" value="1"/>
</dbReference>